<organism evidence="20">
    <name type="scientific">Salvia splendens</name>
    <name type="common">Scarlet sage</name>
    <dbReference type="NCBI Taxonomy" id="180675"/>
    <lineage>
        <taxon>Eukaryota</taxon>
        <taxon>Viridiplantae</taxon>
        <taxon>Streptophyta</taxon>
        <taxon>Embryophyta</taxon>
        <taxon>Tracheophyta</taxon>
        <taxon>Spermatophyta</taxon>
        <taxon>Magnoliopsida</taxon>
        <taxon>eudicotyledons</taxon>
        <taxon>Gunneridae</taxon>
        <taxon>Pentapetalae</taxon>
        <taxon>asterids</taxon>
        <taxon>lamiids</taxon>
        <taxon>Lamiales</taxon>
        <taxon>Lamiaceae</taxon>
        <taxon>Nepetoideae</taxon>
        <taxon>Mentheae</taxon>
        <taxon>Salviinae</taxon>
        <taxon>Salvia</taxon>
        <taxon>Salvia subgen. Calosphace</taxon>
        <taxon>core Calosphace</taxon>
    </lineage>
</organism>
<dbReference type="SMART" id="SM00184">
    <property type="entry name" value="RING"/>
    <property type="match status" value="1"/>
</dbReference>
<evidence type="ECO:0000313" key="20">
    <source>
        <dbReference type="EMBL" id="KAG6409270.1"/>
    </source>
</evidence>
<name>A0A8X8X9B1_SALSN</name>
<dbReference type="InterPro" id="IPR001841">
    <property type="entry name" value="Znf_RING"/>
</dbReference>
<dbReference type="SUPFAM" id="SSF57850">
    <property type="entry name" value="RING/U-box"/>
    <property type="match status" value="1"/>
</dbReference>
<evidence type="ECO:0000256" key="1">
    <source>
        <dbReference type="ARBA" id="ARBA00004558"/>
    </source>
</evidence>
<dbReference type="FunFam" id="3.30.40.10:FF:000276">
    <property type="entry name" value="Receptor homology region transmembrane domain-and RING domain-containing protein 2"/>
    <property type="match status" value="1"/>
</dbReference>
<dbReference type="SUPFAM" id="SSF52025">
    <property type="entry name" value="PA domain"/>
    <property type="match status" value="1"/>
</dbReference>
<dbReference type="GO" id="GO:0012505">
    <property type="term" value="C:endomembrane system"/>
    <property type="evidence" value="ECO:0007669"/>
    <property type="project" value="UniProtKB-SubCell"/>
</dbReference>
<feature type="compositionally biased region" description="Low complexity" evidence="17">
    <location>
        <begin position="313"/>
        <end position="332"/>
    </location>
</feature>
<evidence type="ECO:0000256" key="13">
    <source>
        <dbReference type="ARBA" id="ARBA00023180"/>
    </source>
</evidence>
<feature type="transmembrane region" description="Helical" evidence="18">
    <location>
        <begin position="185"/>
        <end position="209"/>
    </location>
</feature>
<dbReference type="CDD" id="cd02123">
    <property type="entry name" value="PA_C_RZF_like"/>
    <property type="match status" value="1"/>
</dbReference>
<dbReference type="AlphaFoldDB" id="A0A8X8X9B1"/>
<feature type="region of interest" description="Disordered" evidence="17">
    <location>
        <begin position="304"/>
        <end position="334"/>
    </location>
</feature>
<evidence type="ECO:0000256" key="7">
    <source>
        <dbReference type="ARBA" id="ARBA00022771"/>
    </source>
</evidence>
<evidence type="ECO:0000256" key="12">
    <source>
        <dbReference type="ARBA" id="ARBA00023157"/>
    </source>
</evidence>
<evidence type="ECO:0000256" key="18">
    <source>
        <dbReference type="SAM" id="Phobius"/>
    </source>
</evidence>
<dbReference type="EMBL" id="PNBA02000011">
    <property type="protein sequence ID" value="KAG6409270.1"/>
    <property type="molecule type" value="Genomic_DNA"/>
</dbReference>
<keyword evidence="8" id="KW-0862">Zinc</keyword>
<protein>
    <recommendedName>
        <fullName evidence="19">RING-type domain-containing protein</fullName>
    </recommendedName>
</protein>
<evidence type="ECO:0000256" key="15">
    <source>
        <dbReference type="ARBA" id="ARBA00046288"/>
    </source>
</evidence>
<feature type="domain" description="RING-type" evidence="19">
    <location>
        <begin position="256"/>
        <end position="298"/>
    </location>
</feature>
<dbReference type="Gene3D" id="3.50.30.30">
    <property type="match status" value="1"/>
</dbReference>
<sequence length="398" mass="42872">MLYLWVFLCCISYFMGFFAASGNVVMIAKNVTLSFDDVEALFAPTVKESGIGGTVSIAEPLDSCSLLTNEIVASMNGTRYPFVLIIRGGCSFEDKVRRAQAAGFEAAIVYDNDTTDLLPSNLLFLEKLRFDAIFIRSELAVAGNPVGININAVFVSKVCGETLASYAAGAADLQLLIVPSYENPAWSIIALSFTSLASVSAVLATCFFVRRHRFRGERPLAPRVREFHGISSRLVKAMPSLIFTAVLEDNCTSQTCAICLEDYSVGEKLRVLPCRHKFHAVCVDTWLTSWRTFCPVCKRDAKTKTTRPTASESTPLLSASGPLPSTSSPSSLQIGPSVPPVYNLSDAPRLQPEVDCAVSSSTTNYTSLSTLNSIYMLPYIPGAGNVSSGCLGSSSHAT</sequence>
<evidence type="ECO:0000256" key="6">
    <source>
        <dbReference type="ARBA" id="ARBA00022729"/>
    </source>
</evidence>
<evidence type="ECO:0000256" key="16">
    <source>
        <dbReference type="PROSITE-ProRule" id="PRU00175"/>
    </source>
</evidence>
<evidence type="ECO:0000256" key="10">
    <source>
        <dbReference type="ARBA" id="ARBA00022989"/>
    </source>
</evidence>
<dbReference type="PANTHER" id="PTHR47168">
    <property type="entry name" value="RING ZINC FINGER DOMAIN SUPERFAMILY PROTEIN-RELATED"/>
    <property type="match status" value="1"/>
</dbReference>
<dbReference type="InterPro" id="IPR046450">
    <property type="entry name" value="PA_dom_sf"/>
</dbReference>
<evidence type="ECO:0000313" key="21">
    <source>
        <dbReference type="Proteomes" id="UP000298416"/>
    </source>
</evidence>
<dbReference type="InterPro" id="IPR044744">
    <property type="entry name" value="ZNRF4/RNF13/RNF167_PA"/>
</dbReference>
<evidence type="ECO:0000256" key="9">
    <source>
        <dbReference type="ARBA" id="ARBA00022927"/>
    </source>
</evidence>
<evidence type="ECO:0000256" key="4">
    <source>
        <dbReference type="ARBA" id="ARBA00022692"/>
    </source>
</evidence>
<keyword evidence="2" id="KW-0813">Transport</keyword>
<dbReference type="GO" id="GO:0000326">
    <property type="term" value="C:protein storage vacuole"/>
    <property type="evidence" value="ECO:0007669"/>
    <property type="project" value="UniProtKB-SubCell"/>
</dbReference>
<evidence type="ECO:0000256" key="17">
    <source>
        <dbReference type="SAM" id="MobiDB-lite"/>
    </source>
</evidence>
<accession>A0A8X8X9B1</accession>
<keyword evidence="11 18" id="KW-0472">Membrane</keyword>
<dbReference type="PROSITE" id="PS50089">
    <property type="entry name" value="ZF_RING_2"/>
    <property type="match status" value="1"/>
</dbReference>
<dbReference type="Pfam" id="PF02225">
    <property type="entry name" value="PA"/>
    <property type="match status" value="1"/>
</dbReference>
<evidence type="ECO:0000256" key="14">
    <source>
        <dbReference type="ARBA" id="ARBA00037813"/>
    </source>
</evidence>
<proteinExistence type="predicted"/>
<dbReference type="GO" id="GO:0015031">
    <property type="term" value="P:protein transport"/>
    <property type="evidence" value="ECO:0007669"/>
    <property type="project" value="UniProtKB-KW"/>
</dbReference>
<dbReference type="InterPro" id="IPR013083">
    <property type="entry name" value="Znf_RING/FYVE/PHD"/>
</dbReference>
<evidence type="ECO:0000256" key="11">
    <source>
        <dbReference type="ARBA" id="ARBA00023136"/>
    </source>
</evidence>
<comment type="caution">
    <text evidence="20">The sequence shown here is derived from an EMBL/GenBank/DDBJ whole genome shotgun (WGS) entry which is preliminary data.</text>
</comment>
<evidence type="ECO:0000256" key="3">
    <source>
        <dbReference type="ARBA" id="ARBA00022554"/>
    </source>
</evidence>
<dbReference type="GO" id="GO:0005774">
    <property type="term" value="C:vacuolar membrane"/>
    <property type="evidence" value="ECO:0007669"/>
    <property type="project" value="UniProtKB-SubCell"/>
</dbReference>
<reference evidence="20" key="1">
    <citation type="submission" date="2018-01" db="EMBL/GenBank/DDBJ databases">
        <authorList>
            <person name="Mao J.F."/>
        </authorList>
    </citation>
    <scope>NUCLEOTIDE SEQUENCE</scope>
    <source>
        <strain evidence="20">Huo1</strain>
        <tissue evidence="20">Leaf</tissue>
    </source>
</reference>
<keyword evidence="6" id="KW-0732">Signal</keyword>
<keyword evidence="9" id="KW-0653">Protein transport</keyword>
<dbReference type="InterPro" id="IPR003137">
    <property type="entry name" value="PA_domain"/>
</dbReference>
<keyword evidence="7 16" id="KW-0863">Zinc-finger</keyword>
<evidence type="ECO:0000256" key="2">
    <source>
        <dbReference type="ARBA" id="ARBA00022448"/>
    </source>
</evidence>
<keyword evidence="21" id="KW-1185">Reference proteome</keyword>
<dbReference type="Pfam" id="PF13639">
    <property type="entry name" value="zf-RING_2"/>
    <property type="match status" value="1"/>
</dbReference>
<dbReference type="InterPro" id="IPR051653">
    <property type="entry name" value="E3_ligase_sorting_rcpt"/>
</dbReference>
<keyword evidence="12" id="KW-1015">Disulfide bond</keyword>
<reference evidence="20" key="2">
    <citation type="submission" date="2020-08" db="EMBL/GenBank/DDBJ databases">
        <title>Plant Genome Project.</title>
        <authorList>
            <person name="Zhang R.-G."/>
        </authorList>
    </citation>
    <scope>NUCLEOTIDE SEQUENCE</scope>
    <source>
        <strain evidence="20">Huo1</strain>
        <tissue evidence="20">Leaf</tissue>
    </source>
</reference>
<keyword evidence="13" id="KW-0325">Glycoprotein</keyword>
<keyword evidence="4 18" id="KW-0812">Transmembrane</keyword>
<comment type="subcellular location">
    <subcellularLocation>
        <location evidence="15">Endomembrane system</location>
        <topology evidence="15">Single-pass type I membrane protein</topology>
    </subcellularLocation>
    <subcellularLocation>
        <location evidence="1">Protein storage vacuole</location>
    </subcellularLocation>
    <subcellularLocation>
        <location evidence="14">Vacuole membrane</location>
    </subcellularLocation>
</comment>
<dbReference type="OrthoDB" id="8062037at2759"/>
<evidence type="ECO:0000256" key="5">
    <source>
        <dbReference type="ARBA" id="ARBA00022723"/>
    </source>
</evidence>
<keyword evidence="5" id="KW-0479">Metal-binding</keyword>
<dbReference type="PANTHER" id="PTHR47168:SF5">
    <property type="entry name" value="RING-TYPE DOMAIN-CONTAINING PROTEIN"/>
    <property type="match status" value="1"/>
</dbReference>
<dbReference type="GO" id="GO:0008270">
    <property type="term" value="F:zinc ion binding"/>
    <property type="evidence" value="ECO:0007669"/>
    <property type="project" value="UniProtKB-KW"/>
</dbReference>
<keyword evidence="3" id="KW-0926">Vacuole</keyword>
<evidence type="ECO:0000256" key="8">
    <source>
        <dbReference type="ARBA" id="ARBA00022833"/>
    </source>
</evidence>
<dbReference type="Gene3D" id="3.30.40.10">
    <property type="entry name" value="Zinc/RING finger domain, C3HC4 (zinc finger)"/>
    <property type="match status" value="1"/>
</dbReference>
<keyword evidence="10 18" id="KW-1133">Transmembrane helix</keyword>
<evidence type="ECO:0000259" key="19">
    <source>
        <dbReference type="PROSITE" id="PS50089"/>
    </source>
</evidence>
<dbReference type="Proteomes" id="UP000298416">
    <property type="component" value="Unassembled WGS sequence"/>
</dbReference>
<gene>
    <name evidence="20" type="ORF">SASPL_132305</name>
</gene>